<dbReference type="InParanoid" id="A0A6J0BVA9"/>
<evidence type="ECO:0000256" key="5">
    <source>
        <dbReference type="ARBA" id="ARBA00023180"/>
    </source>
</evidence>
<dbReference type="AlphaFoldDB" id="A0A6J0BVA9"/>
<evidence type="ECO:0000256" key="4">
    <source>
        <dbReference type="ARBA" id="ARBA00023157"/>
    </source>
</evidence>
<organism evidence="9">
    <name type="scientific">Neodiprion lecontei</name>
    <name type="common">Redheaded pine sawfly</name>
    <dbReference type="NCBI Taxonomy" id="441921"/>
    <lineage>
        <taxon>Eukaryota</taxon>
        <taxon>Metazoa</taxon>
        <taxon>Ecdysozoa</taxon>
        <taxon>Arthropoda</taxon>
        <taxon>Hexapoda</taxon>
        <taxon>Insecta</taxon>
        <taxon>Pterygota</taxon>
        <taxon>Neoptera</taxon>
        <taxon>Endopterygota</taxon>
        <taxon>Hymenoptera</taxon>
        <taxon>Tenthredinoidea</taxon>
        <taxon>Diprionidae</taxon>
        <taxon>Diprioninae</taxon>
        <taxon>Neodiprion</taxon>
    </lineage>
</organism>
<evidence type="ECO:0000256" key="6">
    <source>
        <dbReference type="RuleBase" id="RU361235"/>
    </source>
</evidence>
<dbReference type="InterPro" id="IPR019826">
    <property type="entry name" value="Carboxylesterase_B_AS"/>
</dbReference>
<evidence type="ECO:0000256" key="1">
    <source>
        <dbReference type="ARBA" id="ARBA00005964"/>
    </source>
</evidence>
<dbReference type="InterPro" id="IPR002018">
    <property type="entry name" value="CarbesteraseB"/>
</dbReference>
<sequence length="535" mass="60184">MGGPMVNVKQGWLRGTIVKSVVGGSYISFKGIPFAAPPLGDLRFSDPQPPRPWTGVRDASKEGPKCIQIDYITSNMVGDEDCLYLNVATTSLKGSRPVMVWIHGGAFIMGDGGDDMFGPDYLMKQDILVVSIQYRLGVFGFLKLDHEVVPGNMGLKDQVAALKWVRENIAQFGGDPNNVTLFGESAGSSSVHYQLVSPISKGLFHKAIMQSGTMLFPWIGTPLSVETARRYVAVLGNEITDPHEIVEYLRTVPAAKLIEAQEQFQTDEDRFKFLTPFRPSVDDKSKEPFMPKPPEELAVEGFDVPVIIGYNSHEGILFLLTPHDWMFEELDKNFERTVPADLIMENPSKVSQVADELRKFYFKDKPITTDAVSDLVRYYGDTYFLNGTQKVVEYQQKKRTPTYFYKFSYDSPKSLTKLVYKSSMKGTSHEDEVPYLFHPLRFADLLKIEPNSIEQTVSDRFVKMWTDFAKTGNPTPQIDDLITVKWDPVTRTTKNYLEIGSELSAGVNPDEEVELLFKRISDIVKSNLSQGEAND</sequence>
<comment type="similarity">
    <text evidence="1 6">Belongs to the type-B carboxylesterase/lipase family.</text>
</comment>
<dbReference type="InterPro" id="IPR029058">
    <property type="entry name" value="AB_hydrolase_fold"/>
</dbReference>
<name>A0A6J0BVA9_NEOLC</name>
<dbReference type="PROSITE" id="PS00122">
    <property type="entry name" value="CARBOXYLESTERASE_B_1"/>
    <property type="match status" value="1"/>
</dbReference>
<evidence type="ECO:0000313" key="8">
    <source>
        <dbReference type="Proteomes" id="UP000829291"/>
    </source>
</evidence>
<accession>A0A6J0BVA9</accession>
<evidence type="ECO:0000313" key="9">
    <source>
        <dbReference type="RefSeq" id="XP_015518299.2"/>
    </source>
</evidence>
<dbReference type="GeneID" id="107223200"/>
<keyword evidence="2" id="KW-0719">Serine esterase</keyword>
<dbReference type="Pfam" id="PF00135">
    <property type="entry name" value="COesterase"/>
    <property type="match status" value="1"/>
</dbReference>
<keyword evidence="8" id="KW-1185">Reference proteome</keyword>
<gene>
    <name evidence="9" type="primary">LOC107223200</name>
</gene>
<dbReference type="OrthoDB" id="19653at2759"/>
<keyword evidence="3 6" id="KW-0378">Hydrolase</keyword>
<dbReference type="Proteomes" id="UP000829291">
    <property type="component" value="Chromosome 7"/>
</dbReference>
<dbReference type="EC" id="3.1.1.-" evidence="6"/>
<dbReference type="CDD" id="cd00312">
    <property type="entry name" value="Esterase_lipase"/>
    <property type="match status" value="1"/>
</dbReference>
<dbReference type="Gene3D" id="3.40.50.1820">
    <property type="entry name" value="alpha/beta hydrolase"/>
    <property type="match status" value="1"/>
</dbReference>
<feature type="domain" description="Carboxylesterase type B" evidence="7">
    <location>
        <begin position="4"/>
        <end position="504"/>
    </location>
</feature>
<dbReference type="RefSeq" id="XP_015518299.2">
    <property type="nucleotide sequence ID" value="XM_015662813.2"/>
</dbReference>
<dbReference type="KEGG" id="nlo:107223200"/>
<evidence type="ECO:0000256" key="3">
    <source>
        <dbReference type="ARBA" id="ARBA00022801"/>
    </source>
</evidence>
<protein>
    <recommendedName>
        <fullName evidence="6">Carboxylic ester hydrolase</fullName>
        <ecNumber evidence="6">3.1.1.-</ecNumber>
    </recommendedName>
</protein>
<keyword evidence="5" id="KW-0325">Glycoprotein</keyword>
<dbReference type="SUPFAM" id="SSF53474">
    <property type="entry name" value="alpha/beta-Hydrolases"/>
    <property type="match status" value="1"/>
</dbReference>
<evidence type="ECO:0000259" key="7">
    <source>
        <dbReference type="Pfam" id="PF00135"/>
    </source>
</evidence>
<proteinExistence type="inferred from homology"/>
<evidence type="ECO:0000256" key="2">
    <source>
        <dbReference type="ARBA" id="ARBA00022487"/>
    </source>
</evidence>
<keyword evidence="4" id="KW-1015">Disulfide bond</keyword>
<dbReference type="PANTHER" id="PTHR43142">
    <property type="entry name" value="CARBOXYLIC ESTER HYDROLASE"/>
    <property type="match status" value="1"/>
</dbReference>
<dbReference type="GO" id="GO:0052689">
    <property type="term" value="F:carboxylic ester hydrolase activity"/>
    <property type="evidence" value="ECO:0007669"/>
    <property type="project" value="UniProtKB-KW"/>
</dbReference>
<dbReference type="PANTHER" id="PTHR43142:SF1">
    <property type="entry name" value="CARBOXYLIC ESTER HYDROLASE"/>
    <property type="match status" value="1"/>
</dbReference>
<reference evidence="9" key="1">
    <citation type="submission" date="2025-08" db="UniProtKB">
        <authorList>
            <consortium name="RefSeq"/>
        </authorList>
    </citation>
    <scope>IDENTIFICATION</scope>
    <source>
        <tissue evidence="9">Thorax and Abdomen</tissue>
    </source>
</reference>